<protein>
    <submittedName>
        <fullName evidence="1">Myrothec-15(17)-en-7-ol synthase</fullName>
    </submittedName>
</protein>
<dbReference type="AlphaFoldDB" id="A0A6M3RS16"/>
<sequence length="322" mass="36916">MDYVYSHAVRPGTYNTEDLDVGIPLRIHDDTTKEIKGALRAQRDWSKLVRPVHGYKGGLGDRFSFIRVTVPECLPERLEIISYSNEFAFIYDDAMEDFDLKDESSIPADFLDTFGAKALEHKTDNSAAPEKMLQAQILKEMMAIDRPRALVTMKAWATFVQLASRTRSEPFDTLESYVPARVIDAGELIWFGTLTFGMALTIPDDEYDLCMNLARPGYAALGLANDLYSWPKERDAAHKAGQDYIFNAVWVIMEEQGVSEDEAKEICRDETRKYAEEYQRIVEESRHDMSLSEDVRKYLEAVLLSYIGNLVWSIYCPRYHDL</sequence>
<proteinExistence type="predicted"/>
<name>A0A6M3RS16_9HYPO</name>
<gene>
    <name evidence="1" type="primary">MS</name>
</gene>
<dbReference type="Gene3D" id="1.10.600.10">
    <property type="entry name" value="Farnesyl Diphosphate Synthase"/>
    <property type="match status" value="1"/>
</dbReference>
<dbReference type="EMBL" id="MN413676">
    <property type="protein sequence ID" value="QJD26116.1"/>
    <property type="molecule type" value="Genomic_DNA"/>
</dbReference>
<accession>A0A6M3RS16</accession>
<dbReference type="SUPFAM" id="SSF48576">
    <property type="entry name" value="Terpenoid synthases"/>
    <property type="match status" value="1"/>
</dbReference>
<reference evidence="1" key="1">
    <citation type="journal article" date="2020" name="ACS Catal.">
        <title>Mechanistic Characterization of the Fusicoccane-type Diterpene Synthase for Myrothec-15(17)-en-7-ol.</title>
        <authorList>
            <person name="Lin F.-L."/>
            <person name="Lauterbach L."/>
            <person name="Zou J."/>
            <person name="Wang Y.-H."/>
            <person name="Lv J.-M."/>
            <person name="Chen G.-D."/>
            <person name="Hu D."/>
            <person name="Gao H."/>
            <person name="Yao X.-S."/>
            <person name="Dickschat J.S."/>
        </authorList>
    </citation>
    <scope>NUCLEOTIDE SEQUENCE</scope>
    <source>
        <strain evidence="1">ZLW0801-19</strain>
    </source>
</reference>
<evidence type="ECO:0000313" key="1">
    <source>
        <dbReference type="EMBL" id="QJD26116.1"/>
    </source>
</evidence>
<dbReference type="InterPro" id="IPR008949">
    <property type="entry name" value="Isoprenoid_synthase_dom_sf"/>
</dbReference>
<dbReference type="SMR" id="A0A6M3RS16"/>
<dbReference type="Pfam" id="PF19086">
    <property type="entry name" value="Terpene_syn_C_2"/>
    <property type="match status" value="1"/>
</dbReference>
<organism evidence="1">
    <name type="scientific">Myrothecium gramineum</name>
    <dbReference type="NCBI Taxonomy" id="226117"/>
    <lineage>
        <taxon>Eukaryota</taxon>
        <taxon>Fungi</taxon>
        <taxon>Dikarya</taxon>
        <taxon>Ascomycota</taxon>
        <taxon>Pezizomycotina</taxon>
        <taxon>Sordariomycetes</taxon>
        <taxon>Hypocreomycetidae</taxon>
        <taxon>Hypocreales</taxon>
        <taxon>Stachybotryaceae</taxon>
        <taxon>Myrothecium</taxon>
    </lineage>
</organism>